<evidence type="ECO:0000313" key="3">
    <source>
        <dbReference type="EMBL" id="MDI6447485.1"/>
    </source>
</evidence>
<gene>
    <name evidence="3" type="ORF">QJ522_00390</name>
</gene>
<feature type="signal peptide" evidence="1">
    <location>
        <begin position="1"/>
        <end position="20"/>
    </location>
</feature>
<accession>A0AAW6TSA9</accession>
<evidence type="ECO:0000259" key="2">
    <source>
        <dbReference type="Pfam" id="PF04945"/>
    </source>
</evidence>
<dbReference type="InterPro" id="IPR012348">
    <property type="entry name" value="RNR-like"/>
</dbReference>
<dbReference type="Pfam" id="PF04945">
    <property type="entry name" value="YHS"/>
    <property type="match status" value="1"/>
</dbReference>
<feature type="chain" id="PRO_5043588590" evidence="1">
    <location>
        <begin position="21"/>
        <end position="106"/>
    </location>
</feature>
<keyword evidence="4" id="KW-1185">Reference proteome</keyword>
<keyword evidence="1" id="KW-0732">Signal</keyword>
<sequence>MNDSMKSSARALMIAAVALAAVVFLSGCRKDHDDHAGHDHASMDQPAAEAVAIAQTTCPVMEGKPINKDIFVEYEGKKVYFCCAGCPEMFLADPEKYIAKLPQFNE</sequence>
<dbReference type="Gene3D" id="1.10.620.20">
    <property type="entry name" value="Ribonucleotide Reductase, subunit A"/>
    <property type="match status" value="1"/>
</dbReference>
<dbReference type="InterPro" id="IPR007029">
    <property type="entry name" value="YHS_dom"/>
</dbReference>
<dbReference type="Proteomes" id="UP001431776">
    <property type="component" value="Unassembled WGS sequence"/>
</dbReference>
<reference evidence="3" key="1">
    <citation type="submission" date="2023-05" db="EMBL/GenBank/DDBJ databases">
        <title>Anaerotaeda fermentans gen. nov., sp. nov., a novel anaerobic planctomycete of the new family within the order Sedimentisphaerales isolated from Taman Peninsula, Russia.</title>
        <authorList>
            <person name="Khomyakova M.A."/>
            <person name="Merkel A.Y."/>
            <person name="Slobodkin A.I."/>
        </authorList>
    </citation>
    <scope>NUCLEOTIDE SEQUENCE</scope>
    <source>
        <strain evidence="3">M17dextr</strain>
    </source>
</reference>
<proteinExistence type="predicted"/>
<dbReference type="PROSITE" id="PS51257">
    <property type="entry name" value="PROKAR_LIPOPROTEIN"/>
    <property type="match status" value="1"/>
</dbReference>
<dbReference type="InterPro" id="IPR009078">
    <property type="entry name" value="Ferritin-like_SF"/>
</dbReference>
<evidence type="ECO:0000256" key="1">
    <source>
        <dbReference type="SAM" id="SignalP"/>
    </source>
</evidence>
<dbReference type="SUPFAM" id="SSF47240">
    <property type="entry name" value="Ferritin-like"/>
    <property type="match status" value="1"/>
</dbReference>
<dbReference type="AlphaFoldDB" id="A0AAW6TSA9"/>
<evidence type="ECO:0000313" key="4">
    <source>
        <dbReference type="Proteomes" id="UP001431776"/>
    </source>
</evidence>
<dbReference type="EMBL" id="JASCXX010000001">
    <property type="protein sequence ID" value="MDI6447485.1"/>
    <property type="molecule type" value="Genomic_DNA"/>
</dbReference>
<comment type="caution">
    <text evidence="3">The sequence shown here is derived from an EMBL/GenBank/DDBJ whole genome shotgun (WGS) entry which is preliminary data.</text>
</comment>
<organism evidence="3 4">
    <name type="scientific">Anaerobaca lacustris</name>
    <dbReference type="NCBI Taxonomy" id="3044600"/>
    <lineage>
        <taxon>Bacteria</taxon>
        <taxon>Pseudomonadati</taxon>
        <taxon>Planctomycetota</taxon>
        <taxon>Phycisphaerae</taxon>
        <taxon>Sedimentisphaerales</taxon>
        <taxon>Anaerobacaceae</taxon>
        <taxon>Anaerobaca</taxon>
    </lineage>
</organism>
<name>A0AAW6TSA9_9BACT</name>
<protein>
    <submittedName>
        <fullName evidence="3">YHS domain-containing protein</fullName>
    </submittedName>
</protein>
<feature type="domain" description="YHS" evidence="2">
    <location>
        <begin position="62"/>
        <end position="98"/>
    </location>
</feature>
<dbReference type="GO" id="GO:0016491">
    <property type="term" value="F:oxidoreductase activity"/>
    <property type="evidence" value="ECO:0007669"/>
    <property type="project" value="InterPro"/>
</dbReference>
<dbReference type="RefSeq" id="WP_349242895.1">
    <property type="nucleotide sequence ID" value="NZ_JASCXX010000001.1"/>
</dbReference>